<gene>
    <name evidence="4" type="primary">fliW</name>
    <name evidence="5" type="ORF">EQU24_03275</name>
</gene>
<keyword evidence="3 4" id="KW-0810">Translation regulation</keyword>
<keyword evidence="1 4" id="KW-0963">Cytoplasm</keyword>
<dbReference type="SUPFAM" id="SSF141457">
    <property type="entry name" value="BH3618-like"/>
    <property type="match status" value="1"/>
</dbReference>
<keyword evidence="5" id="KW-0969">Cilium</keyword>
<dbReference type="RefSeq" id="WP_017840868.1">
    <property type="nucleotide sequence ID" value="NZ_CP035467.1"/>
</dbReference>
<evidence type="ECO:0000256" key="3">
    <source>
        <dbReference type="ARBA" id="ARBA00022845"/>
    </source>
</evidence>
<evidence type="ECO:0000256" key="2">
    <source>
        <dbReference type="ARBA" id="ARBA00022795"/>
    </source>
</evidence>
<proteinExistence type="inferred from homology"/>
<dbReference type="GO" id="GO:0006417">
    <property type="term" value="P:regulation of translation"/>
    <property type="evidence" value="ECO:0007669"/>
    <property type="project" value="UniProtKB-KW"/>
</dbReference>
<dbReference type="STRING" id="675511.GCA_000341735_02352"/>
<dbReference type="GO" id="GO:0044780">
    <property type="term" value="P:bacterial-type flagellum assembly"/>
    <property type="evidence" value="ECO:0007669"/>
    <property type="project" value="UniProtKB-UniRule"/>
</dbReference>
<keyword evidence="6" id="KW-1185">Reference proteome</keyword>
<evidence type="ECO:0000313" key="5">
    <source>
        <dbReference type="EMBL" id="QCW81380.1"/>
    </source>
</evidence>
<keyword evidence="5" id="KW-0282">Flagellum</keyword>
<dbReference type="PANTHER" id="PTHR39190:SF1">
    <property type="entry name" value="FLAGELLAR ASSEMBLY FACTOR FLIW"/>
    <property type="match status" value="1"/>
</dbReference>
<sequence length="153" mass="17414">MEIKSKFLGEQRVDPDTIIVFPKGIPGFEDQTRFKLFHQEDNPIIFWLQSVDDEDLTFSAANPVDFNINYSFILTDEEQALLELSNPDELAVLILLHTDENDEESGKPTIKGSIKSPILINVNSRKGIQKVLVQVEQIITLTEKNHEIDFSEA</sequence>
<dbReference type="EMBL" id="CP035467">
    <property type="protein sequence ID" value="QCW81380.1"/>
    <property type="molecule type" value="Genomic_DNA"/>
</dbReference>
<dbReference type="PANTHER" id="PTHR39190">
    <property type="entry name" value="FLAGELLAR ASSEMBLY FACTOR FLIW"/>
    <property type="match status" value="1"/>
</dbReference>
<evidence type="ECO:0000256" key="1">
    <source>
        <dbReference type="ARBA" id="ARBA00022490"/>
    </source>
</evidence>
<protein>
    <recommendedName>
        <fullName evidence="4">Flagellar assembly factor FliW</fullName>
    </recommendedName>
</protein>
<name>A0A4P9ULI2_METBY</name>
<accession>A0A4P9ULI2</accession>
<dbReference type="Gene3D" id="2.30.290.10">
    <property type="entry name" value="BH3618-like"/>
    <property type="match status" value="1"/>
</dbReference>
<keyword evidence="5" id="KW-0966">Cell projection</keyword>
<comment type="subcellular location">
    <subcellularLocation>
        <location evidence="4">Cytoplasm</location>
    </subcellularLocation>
</comment>
<evidence type="ECO:0000313" key="6">
    <source>
        <dbReference type="Proteomes" id="UP000305881"/>
    </source>
</evidence>
<dbReference type="GO" id="GO:0005737">
    <property type="term" value="C:cytoplasm"/>
    <property type="evidence" value="ECO:0007669"/>
    <property type="project" value="UniProtKB-SubCell"/>
</dbReference>
<dbReference type="Proteomes" id="UP000305881">
    <property type="component" value="Chromosome"/>
</dbReference>
<organism evidence="5 6">
    <name type="scientific">Methylotuvimicrobium buryatense</name>
    <name type="common">Methylomicrobium buryatense</name>
    <dbReference type="NCBI Taxonomy" id="95641"/>
    <lineage>
        <taxon>Bacteria</taxon>
        <taxon>Pseudomonadati</taxon>
        <taxon>Pseudomonadota</taxon>
        <taxon>Gammaproteobacteria</taxon>
        <taxon>Methylococcales</taxon>
        <taxon>Methylococcaceae</taxon>
        <taxon>Methylotuvimicrobium</taxon>
    </lineage>
</organism>
<evidence type="ECO:0000256" key="4">
    <source>
        <dbReference type="HAMAP-Rule" id="MF_01185"/>
    </source>
</evidence>
<reference evidence="6" key="1">
    <citation type="journal article" date="2019" name="J. Bacteriol.">
        <title>A Mutagenic Screen Identifies a TonB-Dependent Receptor Required for the Lanthanide Metal Switch in the Type I Methanotroph 'Methylotuvimicrobium buryatense' 5GB1C.</title>
        <authorList>
            <person name="Groom J.D."/>
            <person name="Ford S.M."/>
            <person name="Pesesky M.W."/>
            <person name="Lidstrom M.E."/>
        </authorList>
    </citation>
    <scope>NUCLEOTIDE SEQUENCE [LARGE SCALE GENOMIC DNA]</scope>
    <source>
        <strain evidence="6">5GB1C</strain>
    </source>
</reference>
<dbReference type="KEGG" id="mbur:EQU24_03275"/>
<keyword evidence="2 4" id="KW-1005">Bacterial flagellum biogenesis</keyword>
<dbReference type="HAMAP" id="MF_01185">
    <property type="entry name" value="FliW"/>
    <property type="match status" value="1"/>
</dbReference>
<dbReference type="InterPro" id="IPR024046">
    <property type="entry name" value="Flagellar_assmbl_FliW_dom_sf"/>
</dbReference>
<comment type="subunit">
    <text evidence="4">Interacts with translational regulator CsrA and flagellin(s).</text>
</comment>
<dbReference type="Pfam" id="PF02623">
    <property type="entry name" value="FliW"/>
    <property type="match status" value="1"/>
</dbReference>
<keyword evidence="4" id="KW-0143">Chaperone</keyword>
<dbReference type="InterPro" id="IPR003775">
    <property type="entry name" value="Flagellar_assembly_factor_FliW"/>
</dbReference>
<comment type="function">
    <text evidence="4">Acts as an anti-CsrA protein, binds CsrA and prevents it from repressing translation of its target genes, one of which is flagellin. Binds to flagellin and participates in the assembly of the flagellum.</text>
</comment>
<dbReference type="AlphaFoldDB" id="A0A4P9ULI2"/>
<dbReference type="OrthoDB" id="9801235at2"/>
<comment type="similarity">
    <text evidence="4">Belongs to the FliW family.</text>
</comment>